<keyword evidence="3" id="KW-1185">Reference proteome</keyword>
<organism evidence="2 3">
    <name type="scientific">Sphingomonas melonis</name>
    <dbReference type="NCBI Taxonomy" id="152682"/>
    <lineage>
        <taxon>Bacteria</taxon>
        <taxon>Pseudomonadati</taxon>
        <taxon>Pseudomonadota</taxon>
        <taxon>Alphaproteobacteria</taxon>
        <taxon>Sphingomonadales</taxon>
        <taxon>Sphingomonadaceae</taxon>
        <taxon>Sphingomonas</taxon>
    </lineage>
</organism>
<evidence type="ECO:0000313" key="2">
    <source>
        <dbReference type="EMBL" id="NYD89163.1"/>
    </source>
</evidence>
<reference evidence="2 3" key="2">
    <citation type="submission" date="2020-08" db="EMBL/GenBank/DDBJ databases">
        <title>The Agave Microbiome: Exploring the role of microbial communities in plant adaptations to desert environments.</title>
        <authorList>
            <person name="Partida-Martinez L.P."/>
        </authorList>
    </citation>
    <scope>NUCLEOTIDE SEQUENCE [LARGE SCALE GENOMIC DNA]</scope>
    <source>
        <strain evidence="2 3">AS2.3</strain>
    </source>
</reference>
<comment type="caution">
    <text evidence="2">The sequence shown here is derived from an EMBL/GenBank/DDBJ whole genome shotgun (WGS) entry which is preliminary data.</text>
</comment>
<dbReference type="RefSeq" id="WP_179507662.1">
    <property type="nucleotide sequence ID" value="NZ_JACCBY010000001.1"/>
</dbReference>
<dbReference type="AlphaFoldDB" id="A0A7Y9JZV3"/>
<proteinExistence type="predicted"/>
<evidence type="ECO:0000256" key="1">
    <source>
        <dbReference type="SAM" id="MobiDB-lite"/>
    </source>
</evidence>
<dbReference type="EMBL" id="JACCBY010000001">
    <property type="protein sequence ID" value="NYD89163.1"/>
    <property type="molecule type" value="Genomic_DNA"/>
</dbReference>
<sequence length="69" mass="7581">MNAEFASGPTITEEAQSDRASADDECWAMPVDIADASTKGIETKGLMRFRDGKWQLTPLGPSYPPHLDR</sequence>
<evidence type="ECO:0000313" key="3">
    <source>
        <dbReference type="Proteomes" id="UP000517753"/>
    </source>
</evidence>
<accession>A0A7Y9JZV3</accession>
<gene>
    <name evidence="2" type="ORF">HD841_000932</name>
</gene>
<protein>
    <submittedName>
        <fullName evidence="2">Uncharacterized protein</fullName>
    </submittedName>
</protein>
<name>A0A7Y9JZV3_9SPHN</name>
<reference evidence="2 3" key="1">
    <citation type="submission" date="2020-07" db="EMBL/GenBank/DDBJ databases">
        <authorList>
            <person name="Partida-Martinez L."/>
            <person name="Huntemann M."/>
            <person name="Clum A."/>
            <person name="Wang J."/>
            <person name="Palaniappan K."/>
            <person name="Ritter S."/>
            <person name="Chen I.-M."/>
            <person name="Stamatis D."/>
            <person name="Reddy T."/>
            <person name="O'Malley R."/>
            <person name="Daum C."/>
            <person name="Shapiro N."/>
            <person name="Ivanova N."/>
            <person name="Kyrpides N."/>
            <person name="Woyke T."/>
        </authorList>
    </citation>
    <scope>NUCLEOTIDE SEQUENCE [LARGE SCALE GENOMIC DNA]</scope>
    <source>
        <strain evidence="2 3">AS2.3</strain>
    </source>
</reference>
<dbReference type="Proteomes" id="UP000517753">
    <property type="component" value="Unassembled WGS sequence"/>
</dbReference>
<feature type="region of interest" description="Disordered" evidence="1">
    <location>
        <begin position="1"/>
        <end position="24"/>
    </location>
</feature>